<accession>A0A9Q1C5I4</accession>
<dbReference type="OrthoDB" id="250802at2759"/>
<dbReference type="AlphaFoldDB" id="A0A9Q1C5I4"/>
<keyword evidence="8" id="KW-1185">Reference proteome</keyword>
<reference evidence="7" key="1">
    <citation type="submission" date="2021-10" db="EMBL/GenBank/DDBJ databases">
        <title>Tropical sea cucumber genome reveals ecological adaptation and Cuvierian tubules defense mechanism.</title>
        <authorList>
            <person name="Chen T."/>
        </authorList>
    </citation>
    <scope>NUCLEOTIDE SEQUENCE</scope>
    <source>
        <strain evidence="7">Nanhai2018</strain>
        <tissue evidence="7">Muscle</tissue>
    </source>
</reference>
<evidence type="ECO:0000256" key="4">
    <source>
        <dbReference type="ARBA" id="ARBA00023065"/>
    </source>
</evidence>
<evidence type="ECO:0000313" key="7">
    <source>
        <dbReference type="EMBL" id="KAJ8038767.1"/>
    </source>
</evidence>
<dbReference type="PANTHER" id="PTHR12713:SF11">
    <property type="entry name" value="V-TYPE PROTON ATPASE SUBUNIT G"/>
    <property type="match status" value="1"/>
</dbReference>
<dbReference type="Gene3D" id="1.20.5.2950">
    <property type="match status" value="1"/>
</dbReference>
<dbReference type="Proteomes" id="UP001152320">
    <property type="component" value="Chromosome 7"/>
</dbReference>
<dbReference type="NCBIfam" id="TIGR01147">
    <property type="entry name" value="V_ATP_synt_G"/>
    <property type="match status" value="1"/>
</dbReference>
<dbReference type="GO" id="GO:0098793">
    <property type="term" value="C:presynapse"/>
    <property type="evidence" value="ECO:0007669"/>
    <property type="project" value="GOC"/>
</dbReference>
<gene>
    <name evidence="7" type="ORF">HOLleu_16289</name>
</gene>
<comment type="subunit">
    <text evidence="5">V-ATPase is a heteromultimeric enzyme made up of two complexes: the ATP-hydrolytic V1 complex and the proton translocation V0 complex.</text>
</comment>
<keyword evidence="6" id="KW-0175">Coiled coil</keyword>
<evidence type="ECO:0000313" key="8">
    <source>
        <dbReference type="Proteomes" id="UP001152320"/>
    </source>
</evidence>
<keyword evidence="4 5" id="KW-0406">Ion transport</keyword>
<evidence type="ECO:0000256" key="2">
    <source>
        <dbReference type="ARBA" id="ARBA00022448"/>
    </source>
</evidence>
<comment type="similarity">
    <text evidence="1 5">Belongs to the V-ATPase G subunit family.</text>
</comment>
<organism evidence="7 8">
    <name type="scientific">Holothuria leucospilota</name>
    <name type="common">Black long sea cucumber</name>
    <name type="synonym">Mertensiothuria leucospilota</name>
    <dbReference type="NCBI Taxonomy" id="206669"/>
    <lineage>
        <taxon>Eukaryota</taxon>
        <taxon>Metazoa</taxon>
        <taxon>Echinodermata</taxon>
        <taxon>Eleutherozoa</taxon>
        <taxon>Echinozoa</taxon>
        <taxon>Holothuroidea</taxon>
        <taxon>Aspidochirotacea</taxon>
        <taxon>Aspidochirotida</taxon>
        <taxon>Holothuriidae</taxon>
        <taxon>Holothuria</taxon>
    </lineage>
</organism>
<dbReference type="Pfam" id="PF03179">
    <property type="entry name" value="V-ATPase_G"/>
    <property type="match status" value="1"/>
</dbReference>
<comment type="caution">
    <text evidence="7">The sequence shown here is derived from an EMBL/GenBank/DDBJ whole genome shotgun (WGS) entry which is preliminary data.</text>
</comment>
<keyword evidence="2 5" id="KW-0813">Transport</keyword>
<dbReference type="FunFam" id="1.20.5.620:FF:000004">
    <property type="entry name" value="V-type proton ATPase subunit G"/>
    <property type="match status" value="1"/>
</dbReference>
<dbReference type="GO" id="GO:0097401">
    <property type="term" value="P:synaptic vesicle lumen acidification"/>
    <property type="evidence" value="ECO:0007669"/>
    <property type="project" value="TreeGrafter"/>
</dbReference>
<dbReference type="EMBL" id="JAIZAY010000007">
    <property type="protein sequence ID" value="KAJ8038767.1"/>
    <property type="molecule type" value="Genomic_DNA"/>
</dbReference>
<keyword evidence="3 5" id="KW-0375">Hydrogen ion transport</keyword>
<comment type="function">
    <text evidence="5">Subunit of the V1 complex of vacuolar(H+)-ATPase (V-ATPase), a multisubunit enzyme composed of a peripheral complex (V1) that hydrolyzes ATP and a membrane integral complex (V0) that translocates protons. V-ATPase is responsible for acidifying and maintaining the pH of intracellular compartments and in some cell types, is targeted to the plasma membrane, where it is responsible for acidifying the extracellular environment.</text>
</comment>
<protein>
    <recommendedName>
        <fullName evidence="5">V-type proton ATPase subunit G</fullName>
    </recommendedName>
</protein>
<feature type="coiled-coil region" evidence="6">
    <location>
        <begin position="64"/>
        <end position="113"/>
    </location>
</feature>
<dbReference type="GO" id="GO:0016887">
    <property type="term" value="F:ATP hydrolysis activity"/>
    <property type="evidence" value="ECO:0007669"/>
    <property type="project" value="TreeGrafter"/>
</dbReference>
<dbReference type="GO" id="GO:0000221">
    <property type="term" value="C:vacuolar proton-transporting V-type ATPase, V1 domain"/>
    <property type="evidence" value="ECO:0007669"/>
    <property type="project" value="TreeGrafter"/>
</dbReference>
<evidence type="ECO:0000256" key="1">
    <source>
        <dbReference type="ARBA" id="ARBA00010066"/>
    </source>
</evidence>
<evidence type="ECO:0000256" key="6">
    <source>
        <dbReference type="SAM" id="Coils"/>
    </source>
</evidence>
<dbReference type="InterPro" id="IPR005124">
    <property type="entry name" value="V-ATPase_G"/>
</dbReference>
<evidence type="ECO:0000256" key="3">
    <source>
        <dbReference type="ARBA" id="ARBA00022781"/>
    </source>
</evidence>
<dbReference type="GO" id="GO:0046961">
    <property type="term" value="F:proton-transporting ATPase activity, rotational mechanism"/>
    <property type="evidence" value="ECO:0007669"/>
    <property type="project" value="InterPro"/>
</dbReference>
<evidence type="ECO:0000256" key="5">
    <source>
        <dbReference type="RuleBase" id="RU364019"/>
    </source>
</evidence>
<sequence length="175" mass="20209">MLKNPLPVIILAHATTQRANTSCSIIGQARALRHTASSCDYVIHYVTCNMTLSSFNMAAQTPGIQQLLQAEKKAAERVADARKRKARRLKQAKEEAQEEIEQYRKERERQFQEIQQKYLGSKDDQVRAIDEQTKQKIKEMDARVKSNKEEVLKQLFDLVFEIKPELHQNFKVPVA</sequence>
<dbReference type="PANTHER" id="PTHR12713">
    <property type="entry name" value="VACUOLAR ATP SYNTHASE SUBUNIT G"/>
    <property type="match status" value="1"/>
</dbReference>
<name>A0A9Q1C5I4_HOLLE</name>
<dbReference type="FunFam" id="1.20.5.2950:FF:000001">
    <property type="entry name" value="V-type proton ATPase subunit G"/>
    <property type="match status" value="1"/>
</dbReference>
<proteinExistence type="inferred from homology"/>